<dbReference type="InterPro" id="IPR026094">
    <property type="entry name" value="GPS2"/>
</dbReference>
<gene>
    <name evidence="2" type="ORF">PYX00_007074</name>
</gene>
<feature type="region of interest" description="Disordered" evidence="1">
    <location>
        <begin position="140"/>
        <end position="186"/>
    </location>
</feature>
<evidence type="ECO:0000256" key="1">
    <source>
        <dbReference type="SAM" id="MobiDB-lite"/>
    </source>
</evidence>
<sequence length="316" mass="34516">MMPGTVPGRQRSEAEWQALKNHIIRERQKKKQEQEADAEVQRQRREREQKQKQDVMTLGETREQISALETRLAALTEEKHQLFLQLKKVLNEDDNRRRQAVVKESANDMIGVGGTYGGLGPPGVFLQPLQGRTPLYKVAGAAPGNPAPPVSSKRVRTPSPPPSQGPGYHPYSYKSQGFQHKPEDGRRGHEYVRAVLWNKGTTATYGGVYGVAPNQPVYSYSGAPAQYEPVYLPRQSYESKSDSDKLYLRGPATPLSIPVHPQAGKAGGITSGFPVRPPHQSHNVYLGQSASSSGRLLYGGAPAGTPGSRYPGSGAI</sequence>
<name>A0AAW2HHK7_9NEOP</name>
<comment type="caution">
    <text evidence="2">The sequence shown here is derived from an EMBL/GenBank/DDBJ whole genome shotgun (WGS) entry which is preliminary data.</text>
</comment>
<evidence type="ECO:0008006" key="3">
    <source>
        <dbReference type="Google" id="ProtNLM"/>
    </source>
</evidence>
<dbReference type="GO" id="GO:0005667">
    <property type="term" value="C:transcription regulator complex"/>
    <property type="evidence" value="ECO:0007669"/>
    <property type="project" value="TreeGrafter"/>
</dbReference>
<evidence type="ECO:0000313" key="2">
    <source>
        <dbReference type="EMBL" id="KAL0269280.1"/>
    </source>
</evidence>
<dbReference type="Pfam" id="PF15991">
    <property type="entry name" value="G_path_suppress"/>
    <property type="match status" value="1"/>
</dbReference>
<protein>
    <recommendedName>
        <fullName evidence="3">G protein pathway suppressor 2</fullName>
    </recommendedName>
</protein>
<feature type="region of interest" description="Disordered" evidence="1">
    <location>
        <begin position="297"/>
        <end position="316"/>
    </location>
</feature>
<feature type="compositionally biased region" description="Basic and acidic residues" evidence="1">
    <location>
        <begin position="25"/>
        <end position="53"/>
    </location>
</feature>
<reference evidence="2" key="1">
    <citation type="journal article" date="2024" name="Gigascience">
        <title>Chromosome-level genome of the poultry shaft louse Menopon gallinae provides insight into the host-switching and adaptive evolution of parasitic lice.</title>
        <authorList>
            <person name="Xu Y."/>
            <person name="Ma L."/>
            <person name="Liu S."/>
            <person name="Liang Y."/>
            <person name="Liu Q."/>
            <person name="He Z."/>
            <person name="Tian L."/>
            <person name="Duan Y."/>
            <person name="Cai W."/>
            <person name="Li H."/>
            <person name="Song F."/>
        </authorList>
    </citation>
    <scope>NUCLEOTIDE SEQUENCE</scope>
    <source>
        <strain evidence="2">Cailab_2023a</strain>
    </source>
</reference>
<dbReference type="GO" id="GO:0006357">
    <property type="term" value="P:regulation of transcription by RNA polymerase II"/>
    <property type="evidence" value="ECO:0007669"/>
    <property type="project" value="TreeGrafter"/>
</dbReference>
<feature type="region of interest" description="Disordered" evidence="1">
    <location>
        <begin position="25"/>
        <end position="58"/>
    </location>
</feature>
<accession>A0AAW2HHK7</accession>
<dbReference type="PANTHER" id="PTHR22654:SF2">
    <property type="entry name" value="G PROTEIN PATHWAY SUPPRESSOR 2"/>
    <property type="match status" value="1"/>
</dbReference>
<dbReference type="GO" id="GO:0003712">
    <property type="term" value="F:transcription coregulator activity"/>
    <property type="evidence" value="ECO:0007669"/>
    <property type="project" value="TreeGrafter"/>
</dbReference>
<dbReference type="EMBL" id="JARGDH010000004">
    <property type="protein sequence ID" value="KAL0269280.1"/>
    <property type="molecule type" value="Genomic_DNA"/>
</dbReference>
<proteinExistence type="predicted"/>
<organism evidence="2">
    <name type="scientific">Menopon gallinae</name>
    <name type="common">poultry shaft louse</name>
    <dbReference type="NCBI Taxonomy" id="328185"/>
    <lineage>
        <taxon>Eukaryota</taxon>
        <taxon>Metazoa</taxon>
        <taxon>Ecdysozoa</taxon>
        <taxon>Arthropoda</taxon>
        <taxon>Hexapoda</taxon>
        <taxon>Insecta</taxon>
        <taxon>Pterygota</taxon>
        <taxon>Neoptera</taxon>
        <taxon>Paraneoptera</taxon>
        <taxon>Psocodea</taxon>
        <taxon>Troctomorpha</taxon>
        <taxon>Phthiraptera</taxon>
        <taxon>Amblycera</taxon>
        <taxon>Menoponidae</taxon>
        <taxon>Menopon</taxon>
    </lineage>
</organism>
<dbReference type="PANTHER" id="PTHR22654">
    <property type="entry name" value="G PROTEIN PATHWAY SUPPRESSOR 2"/>
    <property type="match status" value="1"/>
</dbReference>
<dbReference type="AlphaFoldDB" id="A0AAW2HHK7"/>